<keyword evidence="1" id="KW-0732">Signal</keyword>
<dbReference type="AlphaFoldDB" id="A0A914DCF4"/>
<evidence type="ECO:0000313" key="3">
    <source>
        <dbReference type="WBParaSite" id="ACRNAN_scaffold21726.g12305.t1"/>
    </source>
</evidence>
<dbReference type="Proteomes" id="UP000887540">
    <property type="component" value="Unplaced"/>
</dbReference>
<feature type="signal peptide" evidence="1">
    <location>
        <begin position="1"/>
        <end position="19"/>
    </location>
</feature>
<dbReference type="WBParaSite" id="ACRNAN_scaffold21726.g12305.t1">
    <property type="protein sequence ID" value="ACRNAN_scaffold21726.g12305.t1"/>
    <property type="gene ID" value="ACRNAN_scaffold21726.g12305"/>
</dbReference>
<feature type="chain" id="PRO_5038139223" evidence="1">
    <location>
        <begin position="20"/>
        <end position="151"/>
    </location>
</feature>
<sequence>MFLGALLAFTIIPLKLVERLVLMGGAFLLINRESANVTHISSNNYNLSLINPSATNFAHCNSYSNCDFCVTDERCGFCAESGSLSTKGYCLPVNSDNSDLQSLTGFCANPDSNGWHINNNTKYEWADVYCHTKFTALPIILMVVYLAFFAS</sequence>
<accession>A0A914DCF4</accession>
<evidence type="ECO:0000313" key="2">
    <source>
        <dbReference type="Proteomes" id="UP000887540"/>
    </source>
</evidence>
<reference evidence="3" key="1">
    <citation type="submission" date="2022-11" db="UniProtKB">
        <authorList>
            <consortium name="WormBaseParasite"/>
        </authorList>
    </citation>
    <scope>IDENTIFICATION</scope>
</reference>
<organism evidence="2 3">
    <name type="scientific">Acrobeloides nanus</name>
    <dbReference type="NCBI Taxonomy" id="290746"/>
    <lineage>
        <taxon>Eukaryota</taxon>
        <taxon>Metazoa</taxon>
        <taxon>Ecdysozoa</taxon>
        <taxon>Nematoda</taxon>
        <taxon>Chromadorea</taxon>
        <taxon>Rhabditida</taxon>
        <taxon>Tylenchina</taxon>
        <taxon>Cephalobomorpha</taxon>
        <taxon>Cephaloboidea</taxon>
        <taxon>Cephalobidae</taxon>
        <taxon>Acrobeloides</taxon>
    </lineage>
</organism>
<protein>
    <submittedName>
        <fullName evidence="3">Uncharacterized protein</fullName>
    </submittedName>
</protein>
<evidence type="ECO:0000256" key="1">
    <source>
        <dbReference type="SAM" id="SignalP"/>
    </source>
</evidence>
<keyword evidence="2" id="KW-1185">Reference proteome</keyword>
<proteinExistence type="predicted"/>
<name>A0A914DCF4_9BILA</name>